<name>A0A7G8PVI0_9FLAO</name>
<dbReference type="RefSeq" id="WP_186987951.1">
    <property type="nucleotide sequence ID" value="NZ_CP052909.1"/>
</dbReference>
<evidence type="ECO:0000256" key="1">
    <source>
        <dbReference type="SAM" id="SignalP"/>
    </source>
</evidence>
<organism evidence="2 3">
    <name type="scientific">Constantimarinum furrinae</name>
    <dbReference type="NCBI Taxonomy" id="2562285"/>
    <lineage>
        <taxon>Bacteria</taxon>
        <taxon>Pseudomonadati</taxon>
        <taxon>Bacteroidota</taxon>
        <taxon>Flavobacteriia</taxon>
        <taxon>Flavobacteriales</taxon>
        <taxon>Flavobacteriaceae</taxon>
        <taxon>Altibacter/Constantimarinum group</taxon>
        <taxon>Constantimarinum</taxon>
    </lineage>
</organism>
<feature type="chain" id="PRO_5028989326" description="DUF4412 domain-containing protein" evidence="1">
    <location>
        <begin position="18"/>
        <end position="207"/>
    </location>
</feature>
<dbReference type="Proteomes" id="UP000515514">
    <property type="component" value="Chromosome"/>
</dbReference>
<keyword evidence="1" id="KW-0732">Signal</keyword>
<evidence type="ECO:0000313" key="3">
    <source>
        <dbReference type="Proteomes" id="UP000515514"/>
    </source>
</evidence>
<gene>
    <name evidence="2" type="ORF">ALE3EI_1797</name>
</gene>
<dbReference type="KEGG" id="alti:ALE3EI_1797"/>
<dbReference type="EMBL" id="CP052909">
    <property type="protein sequence ID" value="QNJ98346.1"/>
    <property type="molecule type" value="Genomic_DNA"/>
</dbReference>
<reference evidence="2 3" key="1">
    <citation type="submission" date="2020-04" db="EMBL/GenBank/DDBJ databases">
        <title>Genome sequence of Altibacter aquimarinus strain ALE3EI.</title>
        <authorList>
            <person name="Oh H.-M."/>
            <person name="Jang D."/>
        </authorList>
    </citation>
    <scope>NUCLEOTIDE SEQUENCE [LARGE SCALE GENOMIC DNA]</scope>
    <source>
        <strain evidence="2 3">ALE3EI</strain>
    </source>
</reference>
<protein>
    <recommendedName>
        <fullName evidence="4">DUF4412 domain-containing protein</fullName>
    </recommendedName>
</protein>
<dbReference type="AlphaFoldDB" id="A0A7G8PVI0"/>
<feature type="signal peptide" evidence="1">
    <location>
        <begin position="1"/>
        <end position="17"/>
    </location>
</feature>
<keyword evidence="3" id="KW-1185">Reference proteome</keyword>
<accession>A0A7G8PVI0</accession>
<sequence>MKKLLLLLCLVAGIGFAQEGNNYIISINGETFEYQIGSEIEYNAKKKGPIKIIVQQKNELNYNDGVISFMHTKDFPVSETVLEEGIKQIAALNSTGMGILIQEYEGFDPTLMVDLMLNEVTKESVDYGYAQEISSVEFTSKDGRVFKGKKSILTYQGMIDEWIVVAYGWKDAGVLVATMSLDATGLNKGVEFVDDFFNSLEIIADKK</sequence>
<evidence type="ECO:0000313" key="2">
    <source>
        <dbReference type="EMBL" id="QNJ98346.1"/>
    </source>
</evidence>
<evidence type="ECO:0008006" key="4">
    <source>
        <dbReference type="Google" id="ProtNLM"/>
    </source>
</evidence>
<proteinExistence type="predicted"/>